<feature type="chain" id="PRO_5012160841" evidence="1">
    <location>
        <begin position="21"/>
        <end position="49"/>
    </location>
</feature>
<sequence>MKLSLLRLCLLTLVSTTAFSCTVESELEDLANEREKENSGEVQTVLIKE</sequence>
<dbReference type="RefSeq" id="WP_170863100.1">
    <property type="nucleotide sequence ID" value="NZ_FQYU01000001.1"/>
</dbReference>
<dbReference type="PROSITE" id="PS51257">
    <property type="entry name" value="PROKAR_LIPOPROTEIN"/>
    <property type="match status" value="1"/>
</dbReference>
<name>A0A1M6B8W2_9FLAO</name>
<evidence type="ECO:0000313" key="3">
    <source>
        <dbReference type="Proteomes" id="UP000184543"/>
    </source>
</evidence>
<reference evidence="3" key="1">
    <citation type="submission" date="2016-11" db="EMBL/GenBank/DDBJ databases">
        <authorList>
            <person name="Varghese N."/>
            <person name="Submissions S."/>
        </authorList>
    </citation>
    <scope>NUCLEOTIDE SEQUENCE [LARGE SCALE GENOMIC DNA]</scope>
    <source>
        <strain evidence="3">DSM 19858</strain>
    </source>
</reference>
<protein>
    <submittedName>
        <fullName evidence="2">Uncharacterized protein</fullName>
    </submittedName>
</protein>
<organism evidence="2 3">
    <name type="scientific">Pseudozobellia thermophila</name>
    <dbReference type="NCBI Taxonomy" id="192903"/>
    <lineage>
        <taxon>Bacteria</taxon>
        <taxon>Pseudomonadati</taxon>
        <taxon>Bacteroidota</taxon>
        <taxon>Flavobacteriia</taxon>
        <taxon>Flavobacteriales</taxon>
        <taxon>Flavobacteriaceae</taxon>
        <taxon>Pseudozobellia</taxon>
    </lineage>
</organism>
<evidence type="ECO:0000313" key="2">
    <source>
        <dbReference type="EMBL" id="SHI45087.1"/>
    </source>
</evidence>
<keyword evidence="1" id="KW-0732">Signal</keyword>
<gene>
    <name evidence="2" type="ORF">SAMN04488513_101326</name>
</gene>
<accession>A0A1M6B8W2</accession>
<keyword evidence="3" id="KW-1185">Reference proteome</keyword>
<proteinExistence type="predicted"/>
<dbReference type="AlphaFoldDB" id="A0A1M6B8W2"/>
<dbReference type="Proteomes" id="UP000184543">
    <property type="component" value="Unassembled WGS sequence"/>
</dbReference>
<dbReference type="EMBL" id="FQYU01000001">
    <property type="protein sequence ID" value="SHI45087.1"/>
    <property type="molecule type" value="Genomic_DNA"/>
</dbReference>
<evidence type="ECO:0000256" key="1">
    <source>
        <dbReference type="SAM" id="SignalP"/>
    </source>
</evidence>
<feature type="signal peptide" evidence="1">
    <location>
        <begin position="1"/>
        <end position="20"/>
    </location>
</feature>